<proteinExistence type="predicted"/>
<evidence type="ECO:0000256" key="9">
    <source>
        <dbReference type="SAM" id="Phobius"/>
    </source>
</evidence>
<protein>
    <recommendedName>
        <fullName evidence="10">G-protein coupled receptors family 1 profile domain-containing protein</fullName>
    </recommendedName>
</protein>
<keyword evidence="12" id="KW-1185">Reference proteome</keyword>
<sequence>MSQGMQEPWIQNLENVYHRAQHVLSWAFIGVGFAGSIGNILTLRVFTKMGCSNTFQISCSALAVSDLCCVIAFLICGITNLLGSNFGDGAFFYVGNFVGITFSRTTALITAWLSLERCLCVAFPTKVKLIITHTLTRVVLLAIFFIGGSILFIALMVFGIKFNDDSQSNKTSVIFREYEQPRLNGFQQLLMLLVGLFIPVFSWVSVTICTTFLIVKLKKTVNWRRVNAQAAPVWSTETRGVETSQNQSRSVKEKRAMKVVIAVAGIFLICTAPNSAHLLASFVLRDYFFDGSLRYLFAINSMLCMLLTQLNSSINMIVFAVLGYNFRSTLLQVLSEGFSTLCCGRFSTH</sequence>
<evidence type="ECO:0000256" key="7">
    <source>
        <dbReference type="ARBA" id="ARBA00023170"/>
    </source>
</evidence>
<evidence type="ECO:0000256" key="4">
    <source>
        <dbReference type="ARBA" id="ARBA00022989"/>
    </source>
</evidence>
<dbReference type="AlphaFoldDB" id="A0AAE1DAT2"/>
<gene>
    <name evidence="11" type="ORF">RRG08_050208</name>
</gene>
<feature type="transmembrane region" description="Helical" evidence="9">
    <location>
        <begin position="90"/>
        <end position="115"/>
    </location>
</feature>
<evidence type="ECO:0000256" key="5">
    <source>
        <dbReference type="ARBA" id="ARBA00023040"/>
    </source>
</evidence>
<feature type="transmembrane region" description="Helical" evidence="9">
    <location>
        <begin position="189"/>
        <end position="215"/>
    </location>
</feature>
<keyword evidence="4 9" id="KW-1133">Transmembrane helix</keyword>
<dbReference type="Proteomes" id="UP001283361">
    <property type="component" value="Unassembled WGS sequence"/>
</dbReference>
<dbReference type="EMBL" id="JAWDGP010004497">
    <property type="protein sequence ID" value="KAK3763844.1"/>
    <property type="molecule type" value="Genomic_DNA"/>
</dbReference>
<evidence type="ECO:0000256" key="2">
    <source>
        <dbReference type="ARBA" id="ARBA00022475"/>
    </source>
</evidence>
<name>A0AAE1DAT2_9GAST</name>
<dbReference type="Pfam" id="PF00001">
    <property type="entry name" value="7tm_1"/>
    <property type="match status" value="1"/>
</dbReference>
<feature type="transmembrane region" description="Helical" evidence="9">
    <location>
        <begin position="135"/>
        <end position="160"/>
    </location>
</feature>
<keyword evidence="7" id="KW-0675">Receptor</keyword>
<dbReference type="Gene3D" id="1.20.1070.10">
    <property type="entry name" value="Rhodopsin 7-helix transmembrane proteins"/>
    <property type="match status" value="1"/>
</dbReference>
<accession>A0AAE1DAT2</accession>
<dbReference type="PROSITE" id="PS50262">
    <property type="entry name" value="G_PROTEIN_RECEP_F1_2"/>
    <property type="match status" value="1"/>
</dbReference>
<evidence type="ECO:0000313" key="12">
    <source>
        <dbReference type="Proteomes" id="UP001283361"/>
    </source>
</evidence>
<reference evidence="11" key="1">
    <citation type="journal article" date="2023" name="G3 (Bethesda)">
        <title>A reference genome for the long-term kleptoplast-retaining sea slug Elysia crispata morphotype clarki.</title>
        <authorList>
            <person name="Eastman K.E."/>
            <person name="Pendleton A.L."/>
            <person name="Shaikh M.A."/>
            <person name="Suttiyut T."/>
            <person name="Ogas R."/>
            <person name="Tomko P."/>
            <person name="Gavelis G."/>
            <person name="Widhalm J.R."/>
            <person name="Wisecaver J.H."/>
        </authorList>
    </citation>
    <scope>NUCLEOTIDE SEQUENCE</scope>
    <source>
        <strain evidence="11">ECLA1</strain>
    </source>
</reference>
<feature type="transmembrane region" description="Helical" evidence="9">
    <location>
        <begin position="59"/>
        <end position="84"/>
    </location>
</feature>
<feature type="transmembrane region" description="Helical" evidence="9">
    <location>
        <begin position="259"/>
        <end position="283"/>
    </location>
</feature>
<feature type="domain" description="G-protein coupled receptors family 1 profile" evidence="10">
    <location>
        <begin position="38"/>
        <end position="319"/>
    </location>
</feature>
<dbReference type="PANTHER" id="PTHR24249">
    <property type="entry name" value="HISTAMINE RECEPTOR-RELATED G-PROTEIN COUPLED RECEPTOR"/>
    <property type="match status" value="1"/>
</dbReference>
<keyword evidence="2" id="KW-1003">Cell membrane</keyword>
<evidence type="ECO:0000259" key="10">
    <source>
        <dbReference type="PROSITE" id="PS50262"/>
    </source>
</evidence>
<keyword evidence="6 9" id="KW-0472">Membrane</keyword>
<dbReference type="GO" id="GO:0004930">
    <property type="term" value="F:G protein-coupled receptor activity"/>
    <property type="evidence" value="ECO:0007669"/>
    <property type="project" value="UniProtKB-KW"/>
</dbReference>
<evidence type="ECO:0000313" key="11">
    <source>
        <dbReference type="EMBL" id="KAK3763844.1"/>
    </source>
</evidence>
<evidence type="ECO:0000256" key="3">
    <source>
        <dbReference type="ARBA" id="ARBA00022692"/>
    </source>
</evidence>
<feature type="transmembrane region" description="Helical" evidence="9">
    <location>
        <begin position="295"/>
        <end position="322"/>
    </location>
</feature>
<keyword evidence="3 9" id="KW-0812">Transmembrane</keyword>
<comment type="subcellular location">
    <subcellularLocation>
        <location evidence="1">Cell membrane</location>
        <topology evidence="1">Multi-pass membrane protein</topology>
    </subcellularLocation>
</comment>
<dbReference type="PRINTS" id="PR00237">
    <property type="entry name" value="GPCRRHODOPSN"/>
</dbReference>
<dbReference type="GO" id="GO:0005886">
    <property type="term" value="C:plasma membrane"/>
    <property type="evidence" value="ECO:0007669"/>
    <property type="project" value="UniProtKB-SubCell"/>
</dbReference>
<organism evidence="11 12">
    <name type="scientific">Elysia crispata</name>
    <name type="common">lettuce slug</name>
    <dbReference type="NCBI Taxonomy" id="231223"/>
    <lineage>
        <taxon>Eukaryota</taxon>
        <taxon>Metazoa</taxon>
        <taxon>Spiralia</taxon>
        <taxon>Lophotrochozoa</taxon>
        <taxon>Mollusca</taxon>
        <taxon>Gastropoda</taxon>
        <taxon>Heterobranchia</taxon>
        <taxon>Euthyneura</taxon>
        <taxon>Panpulmonata</taxon>
        <taxon>Sacoglossa</taxon>
        <taxon>Placobranchoidea</taxon>
        <taxon>Plakobranchidae</taxon>
        <taxon>Elysia</taxon>
    </lineage>
</organism>
<evidence type="ECO:0000256" key="8">
    <source>
        <dbReference type="ARBA" id="ARBA00023224"/>
    </source>
</evidence>
<evidence type="ECO:0000256" key="1">
    <source>
        <dbReference type="ARBA" id="ARBA00004651"/>
    </source>
</evidence>
<dbReference type="SUPFAM" id="SSF81321">
    <property type="entry name" value="Family A G protein-coupled receptor-like"/>
    <property type="match status" value="1"/>
</dbReference>
<dbReference type="InterPro" id="IPR000276">
    <property type="entry name" value="GPCR_Rhodpsn"/>
</dbReference>
<keyword evidence="5" id="KW-0297">G-protein coupled receptor</keyword>
<feature type="transmembrane region" description="Helical" evidence="9">
    <location>
        <begin position="23"/>
        <end position="47"/>
    </location>
</feature>
<dbReference type="InterPro" id="IPR050569">
    <property type="entry name" value="TAAR"/>
</dbReference>
<keyword evidence="8" id="KW-0807">Transducer</keyword>
<dbReference type="PANTHER" id="PTHR24249:SF372">
    <property type="entry name" value="G-PROTEIN COUPLED RECEPTORS FAMILY 1 PROFILE DOMAIN-CONTAINING PROTEIN"/>
    <property type="match status" value="1"/>
</dbReference>
<comment type="caution">
    <text evidence="11">The sequence shown here is derived from an EMBL/GenBank/DDBJ whole genome shotgun (WGS) entry which is preliminary data.</text>
</comment>
<evidence type="ECO:0000256" key="6">
    <source>
        <dbReference type="ARBA" id="ARBA00023136"/>
    </source>
</evidence>
<dbReference type="InterPro" id="IPR017452">
    <property type="entry name" value="GPCR_Rhodpsn_7TM"/>
</dbReference>